<name>A0A0F9V7G3_9ZZZZ</name>
<reference evidence="1" key="1">
    <citation type="journal article" date="2015" name="Nature">
        <title>Complex archaea that bridge the gap between prokaryotes and eukaryotes.</title>
        <authorList>
            <person name="Spang A."/>
            <person name="Saw J.H."/>
            <person name="Jorgensen S.L."/>
            <person name="Zaremba-Niedzwiedzka K."/>
            <person name="Martijn J."/>
            <person name="Lind A.E."/>
            <person name="van Eijk R."/>
            <person name="Schleper C."/>
            <person name="Guy L."/>
            <person name="Ettema T.J."/>
        </authorList>
    </citation>
    <scope>NUCLEOTIDE SEQUENCE</scope>
</reference>
<evidence type="ECO:0000313" key="1">
    <source>
        <dbReference type="EMBL" id="KKN95662.1"/>
    </source>
</evidence>
<accession>A0A0F9V7G3</accession>
<comment type="caution">
    <text evidence="1">The sequence shown here is derived from an EMBL/GenBank/DDBJ whole genome shotgun (WGS) entry which is preliminary data.</text>
</comment>
<dbReference type="AlphaFoldDB" id="A0A0F9V7G3"/>
<dbReference type="EMBL" id="LAZR01000069">
    <property type="protein sequence ID" value="KKN95662.1"/>
    <property type="molecule type" value="Genomic_DNA"/>
</dbReference>
<sequence length="91" mass="11112">MPSTTIDELKTEIFTLTERRLIERYNTLRAAYIMAADKKNEYSFWNKHFSKKASWKQLKIKLKELRIYIDIILEDMIRRKMDISIYLMHPL</sequence>
<protein>
    <submittedName>
        <fullName evidence="1">Uncharacterized protein</fullName>
    </submittedName>
</protein>
<gene>
    <name evidence="1" type="ORF">LCGC14_0175310</name>
</gene>
<proteinExistence type="predicted"/>
<organism evidence="1">
    <name type="scientific">marine sediment metagenome</name>
    <dbReference type="NCBI Taxonomy" id="412755"/>
    <lineage>
        <taxon>unclassified sequences</taxon>
        <taxon>metagenomes</taxon>
        <taxon>ecological metagenomes</taxon>
    </lineage>
</organism>